<dbReference type="PANTHER" id="PTHR33096">
    <property type="entry name" value="CXC2 DOMAIN-CONTAINING PROTEIN"/>
    <property type="match status" value="1"/>
</dbReference>
<evidence type="ECO:0000313" key="5">
    <source>
        <dbReference type="Proteomes" id="UP000005240"/>
    </source>
</evidence>
<evidence type="ECO:0000256" key="2">
    <source>
        <dbReference type="SAM" id="MobiDB-lite"/>
    </source>
</evidence>
<feature type="region of interest" description="Disordered" evidence="2">
    <location>
        <begin position="48"/>
        <end position="69"/>
    </location>
</feature>
<evidence type="ECO:0000313" key="3">
    <source>
        <dbReference type="EMBL" id="OAV95166.1"/>
    </source>
</evidence>
<dbReference type="EMBL" id="ADAS02000032">
    <property type="protein sequence ID" value="OAV95166.1"/>
    <property type="molecule type" value="Genomic_DNA"/>
</dbReference>
<dbReference type="OrthoDB" id="3364670at2759"/>
<keyword evidence="1" id="KW-0175">Coiled coil</keyword>
<dbReference type="EnsemblFungi" id="PTTG_26775-t43_1">
    <property type="protein sequence ID" value="PTTG_26775-t43_1-p1"/>
    <property type="gene ID" value="PTTG_26775"/>
</dbReference>
<sequence>MFCDRSACDEKLMRTAIKLPCNNSKASNRRSEDLENNGDLGVGAHEYQEDTEDADEQSDDGWIPHNFEEPDDIDMAIESNIERLRQEALNFNWKELLKDLHSTYLAIIQLASVSPQQEEQLILLMYMVNGVPRLSSAHAPRMPYVYSRWDISQPRDLQKPFSAAVDFYRELEDQTDSVIFKVLKLDEKQFWRPHWHQSKASQDYHRLNTPSIFLKQSEVDKMKAEIRNIELHQKPNDKKDRCTEAHKAADDKCNESSWKFCDDTGLMGCFCRHNAAIYLANINKSGKQRCFPMALLTKLLDNVEPDRQVGILYDIGCSLDKYMVLRGLMDDKRSRLCFGTSVFHSYVHSWGCQLDYNPQLNQRWGSLDGEGLKQMWSYLSPLVSPLRYATQNHRLSAISRQLKYHNTRGIKQLPKWLKKKFQAAICRRVETKKVLLGILETKNPFSRSGNTYTKKFLKAQWEEQRKFKESHTEEKEEHRAKLTEVYKQEAALEALRSCLLEKPSVYLHNAQEVHKLLDKLEETSNNLKKAAERLGRTERPLTDDADEEQKLLLLLWDAKSELYVQAVQLWAERQPLTDSRTIGRRLGTKLSEKIQKAIQSQRGPITKLIANYNT</sequence>
<name>A0A180GQR2_PUCT1</name>
<reference evidence="4 5" key="3">
    <citation type="journal article" date="2017" name="G3 (Bethesda)">
        <title>Comparative analysis highlights variable genome content of wheat rusts and divergence of the mating loci.</title>
        <authorList>
            <person name="Cuomo C.A."/>
            <person name="Bakkeren G."/>
            <person name="Khalil H.B."/>
            <person name="Panwar V."/>
            <person name="Joly D."/>
            <person name="Linning R."/>
            <person name="Sakthikumar S."/>
            <person name="Song X."/>
            <person name="Adiconis X."/>
            <person name="Fan L."/>
            <person name="Goldberg J.M."/>
            <person name="Levin J.Z."/>
            <person name="Young S."/>
            <person name="Zeng Q."/>
            <person name="Anikster Y."/>
            <person name="Bruce M."/>
            <person name="Wang M."/>
            <person name="Yin C."/>
            <person name="McCallum B."/>
            <person name="Szabo L.J."/>
            <person name="Hulbert S."/>
            <person name="Chen X."/>
            <person name="Fellers J.P."/>
        </authorList>
    </citation>
    <scope>NUCLEOTIDE SEQUENCE</scope>
    <source>
        <strain evidence="5">Isolate 1-1 / race 1 (BBBD)</strain>
        <strain evidence="4">isolate 1-1 / race 1 (BBBD)</strain>
    </source>
</reference>
<dbReference type="VEuPathDB" id="FungiDB:PTTG_26775"/>
<evidence type="ECO:0000313" key="4">
    <source>
        <dbReference type="EnsemblFungi" id="PTTG_26775-t43_1-p1"/>
    </source>
</evidence>
<dbReference type="STRING" id="630390.A0A180GQR2"/>
<evidence type="ECO:0008006" key="6">
    <source>
        <dbReference type="Google" id="ProtNLM"/>
    </source>
</evidence>
<feature type="compositionally biased region" description="Acidic residues" evidence="2">
    <location>
        <begin position="49"/>
        <end position="59"/>
    </location>
</feature>
<accession>A0A180GQR2</accession>
<reference evidence="4" key="4">
    <citation type="submission" date="2025-05" db="UniProtKB">
        <authorList>
            <consortium name="EnsemblFungi"/>
        </authorList>
    </citation>
    <scope>IDENTIFICATION</scope>
    <source>
        <strain evidence="4">isolate 1-1 / race 1 (BBBD)</strain>
    </source>
</reference>
<dbReference type="Proteomes" id="UP000005240">
    <property type="component" value="Unassembled WGS sequence"/>
</dbReference>
<reference evidence="3" key="1">
    <citation type="submission" date="2009-11" db="EMBL/GenBank/DDBJ databases">
        <authorList>
            <consortium name="The Broad Institute Genome Sequencing Platform"/>
            <person name="Ward D."/>
            <person name="Feldgarden M."/>
            <person name="Earl A."/>
            <person name="Young S.K."/>
            <person name="Zeng Q."/>
            <person name="Koehrsen M."/>
            <person name="Alvarado L."/>
            <person name="Berlin A."/>
            <person name="Bochicchio J."/>
            <person name="Borenstein D."/>
            <person name="Chapman S.B."/>
            <person name="Chen Z."/>
            <person name="Engels R."/>
            <person name="Freedman E."/>
            <person name="Gellesch M."/>
            <person name="Goldberg J."/>
            <person name="Griggs A."/>
            <person name="Gujja S."/>
            <person name="Heilman E."/>
            <person name="Heiman D."/>
            <person name="Hepburn T."/>
            <person name="Howarth C."/>
            <person name="Jen D."/>
            <person name="Larson L."/>
            <person name="Lewis B."/>
            <person name="Mehta T."/>
            <person name="Park D."/>
            <person name="Pearson M."/>
            <person name="Roberts A."/>
            <person name="Saif S."/>
            <person name="Shea T."/>
            <person name="Shenoy N."/>
            <person name="Sisk P."/>
            <person name="Stolte C."/>
            <person name="Sykes S."/>
            <person name="Thomson T."/>
            <person name="Walk T."/>
            <person name="White J."/>
            <person name="Yandava C."/>
            <person name="Izard J."/>
            <person name="Baranova O.V."/>
            <person name="Blanton J.M."/>
            <person name="Tanner A.C."/>
            <person name="Dewhirst F.E."/>
            <person name="Haas B."/>
            <person name="Nusbaum C."/>
            <person name="Birren B."/>
        </authorList>
    </citation>
    <scope>NUCLEOTIDE SEQUENCE [LARGE SCALE GENOMIC DNA]</scope>
    <source>
        <strain evidence="3">1-1 BBBD Race 1</strain>
    </source>
</reference>
<proteinExistence type="predicted"/>
<evidence type="ECO:0000256" key="1">
    <source>
        <dbReference type="SAM" id="Coils"/>
    </source>
</evidence>
<feature type="coiled-coil region" evidence="1">
    <location>
        <begin position="468"/>
        <end position="537"/>
    </location>
</feature>
<reference evidence="3" key="2">
    <citation type="submission" date="2016-05" db="EMBL/GenBank/DDBJ databases">
        <title>Comparative analysis highlights variable genome content of wheat rusts and divergence of the mating loci.</title>
        <authorList>
            <person name="Cuomo C.A."/>
            <person name="Bakkeren G."/>
            <person name="Szabo L."/>
            <person name="Khalil H."/>
            <person name="Joly D."/>
            <person name="Goldberg J."/>
            <person name="Young S."/>
            <person name="Zeng Q."/>
            <person name="Fellers J."/>
        </authorList>
    </citation>
    <scope>NUCLEOTIDE SEQUENCE [LARGE SCALE GENOMIC DNA]</scope>
    <source>
        <strain evidence="3">1-1 BBBD Race 1</strain>
    </source>
</reference>
<dbReference type="Pfam" id="PF18758">
    <property type="entry name" value="KDZ"/>
    <property type="match status" value="1"/>
</dbReference>
<dbReference type="PANTHER" id="PTHR33096:SF1">
    <property type="entry name" value="CXC1-LIKE CYSTEINE CLUSTER ASSOCIATED WITH KDZ TRANSPOSASES DOMAIN-CONTAINING PROTEIN"/>
    <property type="match status" value="1"/>
</dbReference>
<organism evidence="3">
    <name type="scientific">Puccinia triticina (isolate 1-1 / race 1 (BBBD))</name>
    <name type="common">Brown leaf rust fungus</name>
    <dbReference type="NCBI Taxonomy" id="630390"/>
    <lineage>
        <taxon>Eukaryota</taxon>
        <taxon>Fungi</taxon>
        <taxon>Dikarya</taxon>
        <taxon>Basidiomycota</taxon>
        <taxon>Pucciniomycotina</taxon>
        <taxon>Pucciniomycetes</taxon>
        <taxon>Pucciniales</taxon>
        <taxon>Pucciniaceae</taxon>
        <taxon>Puccinia</taxon>
    </lineage>
</organism>
<gene>
    <name evidence="3" type="ORF">PTTG_26775</name>
</gene>
<keyword evidence="5" id="KW-1185">Reference proteome</keyword>
<dbReference type="InterPro" id="IPR040521">
    <property type="entry name" value="KDZ"/>
</dbReference>
<protein>
    <recommendedName>
        <fullName evidence="6">CxC1-like cysteine cluster associated with KDZ transposases domain-containing protein</fullName>
    </recommendedName>
</protein>
<dbReference type="AlphaFoldDB" id="A0A180GQR2"/>